<evidence type="ECO:0000313" key="1">
    <source>
        <dbReference type="EMBL" id="GFN89926.1"/>
    </source>
</evidence>
<proteinExistence type="predicted"/>
<dbReference type="EMBL" id="BLXT01001969">
    <property type="protein sequence ID" value="GFN89926.1"/>
    <property type="molecule type" value="Genomic_DNA"/>
</dbReference>
<dbReference type="AlphaFoldDB" id="A0AAV3Z3V7"/>
<organism evidence="1 2">
    <name type="scientific">Plakobranchus ocellatus</name>
    <dbReference type="NCBI Taxonomy" id="259542"/>
    <lineage>
        <taxon>Eukaryota</taxon>
        <taxon>Metazoa</taxon>
        <taxon>Spiralia</taxon>
        <taxon>Lophotrochozoa</taxon>
        <taxon>Mollusca</taxon>
        <taxon>Gastropoda</taxon>
        <taxon>Heterobranchia</taxon>
        <taxon>Euthyneura</taxon>
        <taxon>Panpulmonata</taxon>
        <taxon>Sacoglossa</taxon>
        <taxon>Placobranchoidea</taxon>
        <taxon>Plakobranchidae</taxon>
        <taxon>Plakobranchus</taxon>
    </lineage>
</organism>
<reference evidence="1 2" key="1">
    <citation type="journal article" date="2021" name="Elife">
        <title>Chloroplast acquisition without the gene transfer in kleptoplastic sea slugs, Plakobranchus ocellatus.</title>
        <authorList>
            <person name="Maeda T."/>
            <person name="Takahashi S."/>
            <person name="Yoshida T."/>
            <person name="Shimamura S."/>
            <person name="Takaki Y."/>
            <person name="Nagai Y."/>
            <person name="Toyoda A."/>
            <person name="Suzuki Y."/>
            <person name="Arimoto A."/>
            <person name="Ishii H."/>
            <person name="Satoh N."/>
            <person name="Nishiyama T."/>
            <person name="Hasebe M."/>
            <person name="Maruyama T."/>
            <person name="Minagawa J."/>
            <person name="Obokata J."/>
            <person name="Shigenobu S."/>
        </authorList>
    </citation>
    <scope>NUCLEOTIDE SEQUENCE [LARGE SCALE GENOMIC DNA]</scope>
</reference>
<sequence>MGFVMVQYKFEVDEVMLIAGLDKDLALSLLQRCLGLWKRHTSRTNKSVGGTRKSKGFTGCRQNGSATINVRCGETQASYGERI</sequence>
<comment type="caution">
    <text evidence="1">The sequence shown here is derived from an EMBL/GenBank/DDBJ whole genome shotgun (WGS) entry which is preliminary data.</text>
</comment>
<gene>
    <name evidence="1" type="ORF">PoB_001643200</name>
</gene>
<protein>
    <submittedName>
        <fullName evidence="1">Uncharacterized protein</fullName>
    </submittedName>
</protein>
<evidence type="ECO:0000313" key="2">
    <source>
        <dbReference type="Proteomes" id="UP000735302"/>
    </source>
</evidence>
<accession>A0AAV3Z3V7</accession>
<keyword evidence="2" id="KW-1185">Reference proteome</keyword>
<dbReference type="Proteomes" id="UP000735302">
    <property type="component" value="Unassembled WGS sequence"/>
</dbReference>
<name>A0AAV3Z3V7_9GAST</name>